<evidence type="ECO:0000259" key="3">
    <source>
        <dbReference type="PROSITE" id="PS50102"/>
    </source>
</evidence>
<dbReference type="Pfam" id="PF00076">
    <property type="entry name" value="RRM_1"/>
    <property type="match status" value="1"/>
</dbReference>
<evidence type="ECO:0000313" key="4">
    <source>
        <dbReference type="EMBL" id="GKU94616.1"/>
    </source>
</evidence>
<reference evidence="4 5" key="1">
    <citation type="journal article" date="2021" name="Commun. Biol.">
        <title>The genome of Shorea leprosula (Dipterocarpaceae) highlights the ecological relevance of drought in aseasonal tropical rainforests.</title>
        <authorList>
            <person name="Ng K.K.S."/>
            <person name="Kobayashi M.J."/>
            <person name="Fawcett J.A."/>
            <person name="Hatakeyama M."/>
            <person name="Paape T."/>
            <person name="Ng C.H."/>
            <person name="Ang C.C."/>
            <person name="Tnah L.H."/>
            <person name="Lee C.T."/>
            <person name="Nishiyama T."/>
            <person name="Sese J."/>
            <person name="O'Brien M.J."/>
            <person name="Copetti D."/>
            <person name="Mohd Noor M.I."/>
            <person name="Ong R.C."/>
            <person name="Putra M."/>
            <person name="Sireger I.Z."/>
            <person name="Indrioko S."/>
            <person name="Kosugi Y."/>
            <person name="Izuno A."/>
            <person name="Isagi Y."/>
            <person name="Lee S.L."/>
            <person name="Shimizu K.K."/>
        </authorList>
    </citation>
    <scope>NUCLEOTIDE SEQUENCE [LARGE SCALE GENOMIC DNA]</scope>
    <source>
        <strain evidence="4">214</strain>
    </source>
</reference>
<dbReference type="CDD" id="cd00590">
    <property type="entry name" value="RRM_SF"/>
    <property type="match status" value="1"/>
</dbReference>
<dbReference type="PROSITE" id="PS50102">
    <property type="entry name" value="RRM"/>
    <property type="match status" value="1"/>
</dbReference>
<keyword evidence="1" id="KW-0694">RNA-binding</keyword>
<dbReference type="InterPro" id="IPR000504">
    <property type="entry name" value="RRM_dom"/>
</dbReference>
<accession>A0AAV5I519</accession>
<feature type="region of interest" description="Disordered" evidence="2">
    <location>
        <begin position="396"/>
        <end position="423"/>
    </location>
</feature>
<feature type="region of interest" description="Disordered" evidence="2">
    <location>
        <begin position="1"/>
        <end position="21"/>
    </location>
</feature>
<feature type="region of interest" description="Disordered" evidence="2">
    <location>
        <begin position="159"/>
        <end position="179"/>
    </location>
</feature>
<dbReference type="PANTHER" id="PTHR34427:SF5">
    <property type="entry name" value="DUF4283 DOMAIN-CONTAINING PROTEIN"/>
    <property type="match status" value="1"/>
</dbReference>
<dbReference type="Proteomes" id="UP001054252">
    <property type="component" value="Unassembled WGS sequence"/>
</dbReference>
<gene>
    <name evidence="4" type="ORF">SLEP1_g8080</name>
</gene>
<protein>
    <recommendedName>
        <fullName evidence="3">RRM domain-containing protein</fullName>
    </recommendedName>
</protein>
<dbReference type="InterPro" id="IPR012677">
    <property type="entry name" value="Nucleotide-bd_a/b_plait_sf"/>
</dbReference>
<dbReference type="PANTHER" id="PTHR34427">
    <property type="entry name" value="DUF4283 DOMAIN PROTEIN"/>
    <property type="match status" value="1"/>
</dbReference>
<evidence type="ECO:0000256" key="1">
    <source>
        <dbReference type="PROSITE-ProRule" id="PRU00176"/>
    </source>
</evidence>
<name>A0AAV5I519_9ROSI</name>
<organism evidence="4 5">
    <name type="scientific">Rubroshorea leprosula</name>
    <dbReference type="NCBI Taxonomy" id="152421"/>
    <lineage>
        <taxon>Eukaryota</taxon>
        <taxon>Viridiplantae</taxon>
        <taxon>Streptophyta</taxon>
        <taxon>Embryophyta</taxon>
        <taxon>Tracheophyta</taxon>
        <taxon>Spermatophyta</taxon>
        <taxon>Magnoliopsida</taxon>
        <taxon>eudicotyledons</taxon>
        <taxon>Gunneridae</taxon>
        <taxon>Pentapetalae</taxon>
        <taxon>rosids</taxon>
        <taxon>malvids</taxon>
        <taxon>Malvales</taxon>
        <taxon>Dipterocarpaceae</taxon>
        <taxon>Rubroshorea</taxon>
    </lineage>
</organism>
<comment type="caution">
    <text evidence="4">The sequence shown here is derived from an EMBL/GenBank/DDBJ whole genome shotgun (WGS) entry which is preliminary data.</text>
</comment>
<proteinExistence type="predicted"/>
<feature type="compositionally biased region" description="Low complexity" evidence="2">
    <location>
        <begin position="11"/>
        <end position="21"/>
    </location>
</feature>
<dbReference type="AlphaFoldDB" id="A0AAV5I519"/>
<sequence>MASTRVRARGDASWGSGSGSRRQGYNRRFAEYGYWRKGQVESFFFYNFPESWDAKALWHHFQEYGKVADVFVPGKRDRRGKRFGFVRMEGVQDVKQVEEKLNRIWIGSYKLRVRLAVDRGQHRLSIQRKTGVQVNIREQRYVQPGKSFVQAVLGHSSKAGDDQAQIKTADGPPEGEAVDRVSSNQMMPEIPAVSGAAVKTGNVRVESMREEIIEFSPVHEEKQWLEGSMVAVVRSMSLISNIQDRIDVDGGLINISPLGGRSLLLTERSKGVLGEYLQQHKDLFDLWCEDINPWAMATQQSARMVWLRVSGVPLKAWCDRCFQTIGGSVGEVVMVHQDTKSKSILCDGRVLILSSDKHKISKIIKLKVEDEMFEVRLAEEEWRADPDWWLADEDRRDAPETESESGSEFSSSVNGEEDHELRLDVIRGTDEDDSDEERLHEEGILYLNPGEGQAGNEVGREKEDGPDGPGVVTGLKEPSCERLEVEKGRGLCVSGLVVQETGHPVQQDMGKTGDM</sequence>
<evidence type="ECO:0000313" key="5">
    <source>
        <dbReference type="Proteomes" id="UP001054252"/>
    </source>
</evidence>
<dbReference type="GO" id="GO:0003723">
    <property type="term" value="F:RNA binding"/>
    <property type="evidence" value="ECO:0007669"/>
    <property type="project" value="UniProtKB-UniRule"/>
</dbReference>
<dbReference type="SUPFAM" id="SSF54928">
    <property type="entry name" value="RNA-binding domain, RBD"/>
    <property type="match status" value="1"/>
</dbReference>
<dbReference type="InterPro" id="IPR035979">
    <property type="entry name" value="RBD_domain_sf"/>
</dbReference>
<dbReference type="SMART" id="SM00360">
    <property type="entry name" value="RRM"/>
    <property type="match status" value="1"/>
</dbReference>
<dbReference type="Gene3D" id="3.30.70.330">
    <property type="match status" value="1"/>
</dbReference>
<evidence type="ECO:0000256" key="2">
    <source>
        <dbReference type="SAM" id="MobiDB-lite"/>
    </source>
</evidence>
<feature type="region of interest" description="Disordered" evidence="2">
    <location>
        <begin position="447"/>
        <end position="478"/>
    </location>
</feature>
<feature type="domain" description="RRM" evidence="3">
    <location>
        <begin position="41"/>
        <end position="118"/>
    </location>
</feature>
<keyword evidence="5" id="KW-1185">Reference proteome</keyword>
<dbReference type="EMBL" id="BPVZ01000008">
    <property type="protein sequence ID" value="GKU94616.1"/>
    <property type="molecule type" value="Genomic_DNA"/>
</dbReference>